<dbReference type="STRING" id="593750.Metfor_1195"/>
<comment type="similarity">
    <text evidence="2 16 17">Belongs to the glutamine synthetase family.</text>
</comment>
<comment type="cofactor">
    <cofactor evidence="14">
        <name>Mg(2+)</name>
        <dbReference type="ChEBI" id="CHEBI:18420"/>
    </cofactor>
    <text evidence="14">Binds 2 Mg(2+) ions per subunit.</text>
</comment>
<evidence type="ECO:0000256" key="11">
    <source>
        <dbReference type="ARBA" id="ARBA00049436"/>
    </source>
</evidence>
<evidence type="ECO:0000256" key="13">
    <source>
        <dbReference type="PIRSR" id="PIRSR604809-2"/>
    </source>
</evidence>
<evidence type="ECO:0000256" key="10">
    <source>
        <dbReference type="ARBA" id="ARBA00022842"/>
    </source>
</evidence>
<keyword evidence="15" id="KW-0597">Phosphoprotein</keyword>
<proteinExistence type="inferred from homology"/>
<dbReference type="PROSITE" id="PS51987">
    <property type="entry name" value="GS_CATALYTIC"/>
    <property type="match status" value="1"/>
</dbReference>
<evidence type="ECO:0000256" key="17">
    <source>
        <dbReference type="RuleBase" id="RU000384"/>
    </source>
</evidence>
<keyword evidence="5 18" id="KW-0963">Cytoplasm</keyword>
<dbReference type="EC" id="6.3.1.2" evidence="3 19"/>
<dbReference type="AlphaFoldDB" id="L0HGP7"/>
<keyword evidence="6 19" id="KW-0436">Ligase</keyword>
<dbReference type="PROSITE" id="PS51986">
    <property type="entry name" value="GS_BETA_GRASP"/>
    <property type="match status" value="1"/>
</dbReference>
<reference evidence="22 23" key="2">
    <citation type="journal article" date="2014" name="Genome Announc.">
        <title>Complete Genome Sequence of Methanoregula formicica SMSPT, a Mesophilic Hydrogenotrophic Methanogen Isolated from a Methanogenic Upflow Anaerobic Sludge Blanket Reactor.</title>
        <authorList>
            <person name="Yamamoto K."/>
            <person name="Tamaki H."/>
            <person name="Cadillo-Quiroz H."/>
            <person name="Imachi H."/>
            <person name="Kyrpides N."/>
            <person name="Woyke T."/>
            <person name="Goodwin L."/>
            <person name="Zinder S.H."/>
            <person name="Kamagata Y."/>
            <person name="Liu W.T."/>
        </authorList>
    </citation>
    <scope>NUCLEOTIDE SEQUENCE [LARGE SCALE GENOMIC DNA]</scope>
    <source>
        <strain evidence="23">DSM 22288 / NBRC 105244 / SMSP</strain>
    </source>
</reference>
<dbReference type="InterPro" id="IPR027302">
    <property type="entry name" value="Gln_synth_N_conserv_site"/>
</dbReference>
<feature type="binding site" evidence="13">
    <location>
        <position position="185"/>
    </location>
    <ligand>
        <name>ATP</name>
        <dbReference type="ChEBI" id="CHEBI:30616"/>
    </ligand>
</feature>
<feature type="binding site" evidence="14">
    <location>
        <position position="134"/>
    </location>
    <ligand>
        <name>Mg(2+)</name>
        <dbReference type="ChEBI" id="CHEBI:18420"/>
        <label>1</label>
    </ligand>
</feature>
<feature type="binding site" evidence="14">
    <location>
        <position position="197"/>
    </location>
    <ligand>
        <name>Mg(2+)</name>
        <dbReference type="ChEBI" id="CHEBI:18420"/>
        <label>1</label>
    </ligand>
</feature>
<evidence type="ECO:0000313" key="23">
    <source>
        <dbReference type="Proteomes" id="UP000010824"/>
    </source>
</evidence>
<keyword evidence="23" id="KW-1185">Reference proteome</keyword>
<evidence type="ECO:0000256" key="6">
    <source>
        <dbReference type="ARBA" id="ARBA00022598"/>
    </source>
</evidence>
<dbReference type="PANTHER" id="PTHR43785">
    <property type="entry name" value="GAMMA-GLUTAMYLPUTRESCINE SYNTHETASE"/>
    <property type="match status" value="1"/>
</dbReference>
<feature type="binding site" evidence="12">
    <location>
        <position position="336"/>
    </location>
    <ligand>
        <name>L-glutamate</name>
        <dbReference type="ChEBI" id="CHEBI:29985"/>
    </ligand>
</feature>
<dbReference type="InterPro" id="IPR008146">
    <property type="entry name" value="Gln_synth_cat_dom"/>
</dbReference>
<dbReference type="PROSITE" id="PS00180">
    <property type="entry name" value="GLNA_1"/>
    <property type="match status" value="1"/>
</dbReference>
<feature type="binding site" evidence="14">
    <location>
        <position position="136"/>
    </location>
    <ligand>
        <name>Mg(2+)</name>
        <dbReference type="ChEBI" id="CHEBI:18420"/>
        <label>1</label>
    </ligand>
</feature>
<dbReference type="RefSeq" id="WP_015285202.1">
    <property type="nucleotide sequence ID" value="NC_019943.1"/>
</dbReference>
<name>L0HGP7_METFS</name>
<evidence type="ECO:0000256" key="14">
    <source>
        <dbReference type="PIRSR" id="PIRSR604809-3"/>
    </source>
</evidence>
<feature type="domain" description="GS beta-grasp" evidence="20">
    <location>
        <begin position="19"/>
        <end position="104"/>
    </location>
</feature>
<evidence type="ECO:0000256" key="1">
    <source>
        <dbReference type="ARBA" id="ARBA00004496"/>
    </source>
</evidence>
<dbReference type="Gene3D" id="3.30.590.10">
    <property type="entry name" value="Glutamine synthetase/guanido kinase, catalytic domain"/>
    <property type="match status" value="1"/>
</dbReference>
<feature type="binding site" evidence="13">
    <location>
        <position position="317"/>
    </location>
    <ligand>
        <name>ATP</name>
        <dbReference type="ChEBI" id="CHEBI:30616"/>
    </ligand>
</feature>
<evidence type="ECO:0000256" key="15">
    <source>
        <dbReference type="PIRSR" id="PIRSR604809-50"/>
    </source>
</evidence>
<dbReference type="PROSITE" id="PS00181">
    <property type="entry name" value="GLNA_ATP"/>
    <property type="match status" value="1"/>
</dbReference>
<dbReference type="NCBIfam" id="TIGR00653">
    <property type="entry name" value="GlnA"/>
    <property type="match status" value="1"/>
</dbReference>
<dbReference type="Pfam" id="PF03951">
    <property type="entry name" value="Gln-synt_N"/>
    <property type="match status" value="1"/>
</dbReference>
<gene>
    <name evidence="22" type="ordered locus">Metfor_1195</name>
</gene>
<keyword evidence="10 14" id="KW-0460">Magnesium</keyword>
<feature type="domain" description="GS catalytic" evidence="21">
    <location>
        <begin position="111"/>
        <end position="445"/>
    </location>
</feature>
<feature type="binding site" evidence="13">
    <location>
        <begin position="248"/>
        <end position="250"/>
    </location>
    <ligand>
        <name>ATP</name>
        <dbReference type="ChEBI" id="CHEBI:30616"/>
    </ligand>
</feature>
<dbReference type="GO" id="GO:0006542">
    <property type="term" value="P:glutamine biosynthetic process"/>
    <property type="evidence" value="ECO:0007669"/>
    <property type="project" value="InterPro"/>
</dbReference>
<accession>L0HGP7</accession>
<dbReference type="Pfam" id="PF00120">
    <property type="entry name" value="Gln-synt_C"/>
    <property type="match status" value="1"/>
</dbReference>
<dbReference type="InterPro" id="IPR004809">
    <property type="entry name" value="Gln_synth_I"/>
</dbReference>
<evidence type="ECO:0000256" key="8">
    <source>
        <dbReference type="ARBA" id="ARBA00022741"/>
    </source>
</evidence>
<dbReference type="GO" id="GO:0004356">
    <property type="term" value="F:glutamine synthetase activity"/>
    <property type="evidence" value="ECO:0007669"/>
    <property type="project" value="UniProtKB-EC"/>
</dbReference>
<reference evidence="23" key="1">
    <citation type="submission" date="2011-12" db="EMBL/GenBank/DDBJ databases">
        <title>Complete sequence of Methanoregula formicicum SMSP.</title>
        <authorList>
            <person name="Lucas S."/>
            <person name="Han J."/>
            <person name="Lapidus A."/>
            <person name="Cheng J.-F."/>
            <person name="Goodwin L."/>
            <person name="Pitluck S."/>
            <person name="Peters L."/>
            <person name="Ovchinnikova G."/>
            <person name="Teshima H."/>
            <person name="Detter J.C."/>
            <person name="Han C."/>
            <person name="Tapia R."/>
            <person name="Land M."/>
            <person name="Hauser L."/>
            <person name="Kyrpides N."/>
            <person name="Ivanova N."/>
            <person name="Pagani I."/>
            <person name="Imachi H."/>
            <person name="Tamaki H."/>
            <person name="Sekiguchi Y."/>
            <person name="Kamagata Y."/>
            <person name="Cadillo-Quiroz H."/>
            <person name="Zinder S."/>
            <person name="Liu W.-T."/>
            <person name="Woyke T."/>
        </authorList>
    </citation>
    <scope>NUCLEOTIDE SEQUENCE [LARGE SCALE GENOMIC DNA]</scope>
    <source>
        <strain evidence="23">DSM 22288 / NBRC 105244 / SMSP</strain>
    </source>
</reference>
<dbReference type="InterPro" id="IPR014746">
    <property type="entry name" value="Gln_synth/guanido_kin_cat_dom"/>
</dbReference>
<protein>
    <recommendedName>
        <fullName evidence="4 19">Glutamine synthetase</fullName>
        <ecNumber evidence="3 19">6.3.1.2</ecNumber>
    </recommendedName>
</protein>
<evidence type="ECO:0000256" key="7">
    <source>
        <dbReference type="ARBA" id="ARBA00022723"/>
    </source>
</evidence>
<evidence type="ECO:0000256" key="3">
    <source>
        <dbReference type="ARBA" id="ARBA00012937"/>
    </source>
</evidence>
<comment type="subcellular location">
    <subcellularLocation>
        <location evidence="1 18">Cytoplasm</location>
    </subcellularLocation>
</comment>
<evidence type="ECO:0000256" key="5">
    <source>
        <dbReference type="ARBA" id="ARBA00022490"/>
    </source>
</evidence>
<dbReference type="eggNOG" id="arCOG01909">
    <property type="taxonomic scope" value="Archaea"/>
</dbReference>
<evidence type="ECO:0000259" key="21">
    <source>
        <dbReference type="PROSITE" id="PS51987"/>
    </source>
</evidence>
<keyword evidence="9 13" id="KW-0067">ATP-binding</keyword>
<feature type="modified residue" description="O-AMP-tyrosine" evidence="15">
    <location>
        <position position="374"/>
    </location>
</feature>
<dbReference type="Proteomes" id="UP000010824">
    <property type="component" value="Chromosome"/>
</dbReference>
<dbReference type="GeneID" id="14310508"/>
<evidence type="ECO:0000259" key="20">
    <source>
        <dbReference type="PROSITE" id="PS51986"/>
    </source>
</evidence>
<evidence type="ECO:0000256" key="9">
    <source>
        <dbReference type="ARBA" id="ARBA00022840"/>
    </source>
</evidence>
<dbReference type="InParanoid" id="L0HGP7"/>
<dbReference type="InterPro" id="IPR036651">
    <property type="entry name" value="Gln_synt_N_sf"/>
</dbReference>
<dbReference type="EMBL" id="CP003167">
    <property type="protein sequence ID" value="AGB02239.1"/>
    <property type="molecule type" value="Genomic_DNA"/>
</dbReference>
<dbReference type="KEGG" id="mfo:Metfor_1195"/>
<comment type="catalytic activity">
    <reaction evidence="11 19">
        <text>L-glutamate + NH4(+) + ATP = L-glutamine + ADP + phosphate + H(+)</text>
        <dbReference type="Rhea" id="RHEA:16169"/>
        <dbReference type="ChEBI" id="CHEBI:15378"/>
        <dbReference type="ChEBI" id="CHEBI:28938"/>
        <dbReference type="ChEBI" id="CHEBI:29985"/>
        <dbReference type="ChEBI" id="CHEBI:30616"/>
        <dbReference type="ChEBI" id="CHEBI:43474"/>
        <dbReference type="ChEBI" id="CHEBI:58359"/>
        <dbReference type="ChEBI" id="CHEBI:456216"/>
        <dbReference type="EC" id="6.3.1.2"/>
    </reaction>
</comment>
<evidence type="ECO:0000256" key="4">
    <source>
        <dbReference type="ARBA" id="ARBA00021364"/>
    </source>
</evidence>
<dbReference type="SUPFAM" id="SSF55931">
    <property type="entry name" value="Glutamine synthetase/guanido kinase"/>
    <property type="match status" value="1"/>
</dbReference>
<feature type="binding site" evidence="13">
    <location>
        <begin position="200"/>
        <end position="202"/>
    </location>
    <ligand>
        <name>ATP</name>
        <dbReference type="ChEBI" id="CHEBI:30616"/>
    </ligand>
</feature>
<evidence type="ECO:0000256" key="2">
    <source>
        <dbReference type="ARBA" id="ARBA00009897"/>
    </source>
</evidence>
<feature type="binding site" evidence="14">
    <location>
        <position position="334"/>
    </location>
    <ligand>
        <name>Mg(2+)</name>
        <dbReference type="ChEBI" id="CHEBI:18420"/>
        <label>1</label>
    </ligand>
</feature>
<sequence>MASNKPAAVTKILKRIESDKVKFIRLQFTDIQGQPKNVSIPAIQAEKALTEGIWFDGSSIEGFARVEESDMILKPDVATYAVLPWRQAEAKVARFICDIQTYGNKPFDGDPRYTLHKAIAEAAKMGFTFNTGPELEFFLFRMFNGLPTTEFEDHGDYFDLAPTDSAEDVRRDVVLALSDMGFEIEASHHEVADSQHEIDFKYGDALTTADRVITFKFATKSIALQYGLHASFMAKPIAGIAGSGMHTHGSLSKNGKNAFYDPNAELQLSDTAMYYIGGILKHARAITRLANPTINSYKRLVPGYEAPCYISWSAANRTALVRVPAARGNSTRAEFRSPDPMCNPYLTFAAMLAAGLDGIKNKIMPPEMTNSNIYHMDEKTRKKNKIEMLPGSLMESNAALVKDDVLCKILGEHVVSNLTRIAEMETESFNLAVHPWELDRYLATY</sequence>
<feature type="binding site" evidence="14">
    <location>
        <position position="190"/>
    </location>
    <ligand>
        <name>Mg(2+)</name>
        <dbReference type="ChEBI" id="CHEBI:18420"/>
        <label>1</label>
    </ligand>
</feature>
<feature type="binding site" evidence="12">
    <location>
        <position position="299"/>
    </location>
    <ligand>
        <name>L-glutamate</name>
        <dbReference type="ChEBI" id="CHEBI:29985"/>
    </ligand>
</feature>
<dbReference type="SMART" id="SM01230">
    <property type="entry name" value="Gln-synt_C"/>
    <property type="match status" value="1"/>
</dbReference>
<dbReference type="FunCoup" id="L0HGP7">
    <property type="interactions" value="88"/>
</dbReference>
<dbReference type="PANTHER" id="PTHR43785:SF12">
    <property type="entry name" value="TYPE-1 GLUTAMINE SYNTHETASE 2"/>
    <property type="match status" value="1"/>
</dbReference>
<dbReference type="SUPFAM" id="SSF54368">
    <property type="entry name" value="Glutamine synthetase, N-terminal domain"/>
    <property type="match status" value="1"/>
</dbReference>
<dbReference type="FunFam" id="3.30.590.10:FF:000003">
    <property type="entry name" value="Glutamine synthetase 2"/>
    <property type="match status" value="1"/>
</dbReference>
<feature type="binding site" evidence="12">
    <location>
        <position position="305"/>
    </location>
    <ligand>
        <name>L-glutamate</name>
        <dbReference type="ChEBI" id="CHEBI:29985"/>
    </ligand>
</feature>
<dbReference type="InterPro" id="IPR008147">
    <property type="entry name" value="Gln_synt_N"/>
</dbReference>
<feature type="binding site" evidence="12">
    <location>
        <position position="317"/>
    </location>
    <ligand>
        <name>L-glutamate</name>
        <dbReference type="ChEBI" id="CHEBI:29985"/>
    </ligand>
</feature>
<organism evidence="22 23">
    <name type="scientific">Methanoregula formicica (strain DSM 22288 / NBRC 105244 / SMSP)</name>
    <dbReference type="NCBI Taxonomy" id="593750"/>
    <lineage>
        <taxon>Archaea</taxon>
        <taxon>Methanobacteriati</taxon>
        <taxon>Methanobacteriota</taxon>
        <taxon>Stenosarchaea group</taxon>
        <taxon>Methanomicrobia</taxon>
        <taxon>Methanomicrobiales</taxon>
        <taxon>Methanoregulaceae</taxon>
        <taxon>Methanoregula</taxon>
    </lineage>
</organism>
<evidence type="ECO:0000256" key="19">
    <source>
        <dbReference type="RuleBase" id="RU004356"/>
    </source>
</evidence>
<dbReference type="InterPro" id="IPR027303">
    <property type="entry name" value="Gln_synth_gly_rich_site"/>
</dbReference>
<keyword evidence="7 14" id="KW-0479">Metal-binding</keyword>
<dbReference type="Gene3D" id="3.10.20.70">
    <property type="entry name" value="Glutamine synthetase, N-terminal domain"/>
    <property type="match status" value="1"/>
</dbReference>
<dbReference type="GO" id="GO:0005737">
    <property type="term" value="C:cytoplasm"/>
    <property type="evidence" value="ECO:0007669"/>
    <property type="project" value="UniProtKB-SubCell"/>
</dbReference>
<dbReference type="GO" id="GO:0005524">
    <property type="term" value="F:ATP binding"/>
    <property type="evidence" value="ECO:0007669"/>
    <property type="project" value="UniProtKB-KW"/>
</dbReference>
<dbReference type="OrthoDB" id="36124at2157"/>
<keyword evidence="8 13" id="KW-0547">Nucleotide-binding</keyword>
<feature type="binding site" evidence="14">
    <location>
        <position position="246"/>
    </location>
    <ligand>
        <name>Mg(2+)</name>
        <dbReference type="ChEBI" id="CHEBI:18420"/>
        <label>1</label>
    </ligand>
</feature>
<evidence type="ECO:0000313" key="22">
    <source>
        <dbReference type="EMBL" id="AGB02239.1"/>
    </source>
</evidence>
<dbReference type="GO" id="GO:0046872">
    <property type="term" value="F:metal ion binding"/>
    <property type="evidence" value="ECO:0007669"/>
    <property type="project" value="UniProtKB-KW"/>
</dbReference>
<evidence type="ECO:0000256" key="16">
    <source>
        <dbReference type="PROSITE-ProRule" id="PRU01330"/>
    </source>
</evidence>
<dbReference type="HOGENOM" id="CLU_017290_1_3_2"/>
<evidence type="ECO:0000256" key="12">
    <source>
        <dbReference type="PIRSR" id="PIRSR604809-1"/>
    </source>
</evidence>
<evidence type="ECO:0000256" key="18">
    <source>
        <dbReference type="RuleBase" id="RU000385"/>
    </source>
</evidence>